<dbReference type="Proteomes" id="UP001595557">
    <property type="component" value="Unassembled WGS sequence"/>
</dbReference>
<keyword evidence="4" id="KW-1185">Reference proteome</keyword>
<keyword evidence="2 3" id="KW-0808">Transferase</keyword>
<gene>
    <name evidence="3" type="ORF">ACFOD7_12100</name>
</gene>
<dbReference type="EC" id="2.4.-.-" evidence="3"/>
<reference evidence="4" key="1">
    <citation type="journal article" date="2019" name="Int. J. Syst. Evol. Microbiol.">
        <title>The Global Catalogue of Microorganisms (GCM) 10K type strain sequencing project: providing services to taxonomists for standard genome sequencing and annotation.</title>
        <authorList>
            <consortium name="The Broad Institute Genomics Platform"/>
            <consortium name="The Broad Institute Genome Sequencing Center for Infectious Disease"/>
            <person name="Wu L."/>
            <person name="Ma J."/>
        </authorList>
    </citation>
    <scope>NUCLEOTIDE SEQUENCE [LARGE SCALE GENOMIC DNA]</scope>
    <source>
        <strain evidence="4">KCTC 52239</strain>
    </source>
</reference>
<dbReference type="RefSeq" id="WP_207467430.1">
    <property type="nucleotide sequence ID" value="NZ_JAFNAW010000015.1"/>
</dbReference>
<dbReference type="GO" id="GO:0016757">
    <property type="term" value="F:glycosyltransferase activity"/>
    <property type="evidence" value="ECO:0007669"/>
    <property type="project" value="UniProtKB-KW"/>
</dbReference>
<sequence length="395" mass="43688">MVIRVLFPFVGDTFGGSHISALKLIDGLDPDRVRPLVLLHRDGELAQRLRDEAREFTLWEGGGILAPRYSRDGRDVGPLRYAIRVLPRMRRYLRDLDIDIVHTNDGRMHVTWAAPARLAGCRMVWHHRGDPTAFGVNRIAPFVADRILTVSRFAMPSRPLRDVSGRVEVVRSPFELSDRTPDRAAARDMILRDLGLAPDTLLLGWMGILNRRKRPDHFVEAVAAIARQSERPVAGLIFGRPENPQEKLDEACLDLARQHGIADRIHLMGFRSPAETWLAGLDALLITALNEPFGRTLIEAMNVGTPVIATDHGGNPEAIEDGRTGFLVDPDPPRAFAAPALRLATDPGLAGRIARAAQAEARTSYGVDTHITRVTAIYHELAGQAPRQRGLHAQA</sequence>
<protein>
    <submittedName>
        <fullName evidence="3">Glycosyltransferase family 4 protein</fullName>
        <ecNumber evidence="3">2.4.-.-</ecNumber>
    </submittedName>
</protein>
<dbReference type="CDD" id="cd03801">
    <property type="entry name" value="GT4_PimA-like"/>
    <property type="match status" value="1"/>
</dbReference>
<name>A0ABV7IDV5_9RHOB</name>
<dbReference type="SUPFAM" id="SSF53756">
    <property type="entry name" value="UDP-Glycosyltransferase/glycogen phosphorylase"/>
    <property type="match status" value="1"/>
</dbReference>
<dbReference type="Gene3D" id="3.40.50.2000">
    <property type="entry name" value="Glycogen Phosphorylase B"/>
    <property type="match status" value="2"/>
</dbReference>
<dbReference type="PANTHER" id="PTHR12526:SF510">
    <property type="entry name" value="D-INOSITOL 3-PHOSPHATE GLYCOSYLTRANSFERASE"/>
    <property type="match status" value="1"/>
</dbReference>
<dbReference type="Pfam" id="PF13692">
    <property type="entry name" value="Glyco_trans_1_4"/>
    <property type="match status" value="1"/>
</dbReference>
<dbReference type="EMBL" id="JBHRTE010000048">
    <property type="protein sequence ID" value="MFC3168790.1"/>
    <property type="molecule type" value="Genomic_DNA"/>
</dbReference>
<accession>A0ABV7IDV5</accession>
<evidence type="ECO:0000313" key="3">
    <source>
        <dbReference type="EMBL" id="MFC3168790.1"/>
    </source>
</evidence>
<organism evidence="3 4">
    <name type="scientific">Paracoccus fontiphilus</name>
    <dbReference type="NCBI Taxonomy" id="1815556"/>
    <lineage>
        <taxon>Bacteria</taxon>
        <taxon>Pseudomonadati</taxon>
        <taxon>Pseudomonadota</taxon>
        <taxon>Alphaproteobacteria</taxon>
        <taxon>Rhodobacterales</taxon>
        <taxon>Paracoccaceae</taxon>
        <taxon>Paracoccus</taxon>
    </lineage>
</organism>
<evidence type="ECO:0000313" key="4">
    <source>
        <dbReference type="Proteomes" id="UP001595557"/>
    </source>
</evidence>
<comment type="caution">
    <text evidence="3">The sequence shown here is derived from an EMBL/GenBank/DDBJ whole genome shotgun (WGS) entry which is preliminary data.</text>
</comment>
<proteinExistence type="predicted"/>
<evidence type="ECO:0000256" key="1">
    <source>
        <dbReference type="ARBA" id="ARBA00022676"/>
    </source>
</evidence>
<evidence type="ECO:0000256" key="2">
    <source>
        <dbReference type="ARBA" id="ARBA00022679"/>
    </source>
</evidence>
<keyword evidence="1 3" id="KW-0328">Glycosyltransferase</keyword>
<dbReference type="PANTHER" id="PTHR12526">
    <property type="entry name" value="GLYCOSYLTRANSFERASE"/>
    <property type="match status" value="1"/>
</dbReference>